<keyword evidence="1" id="KW-0812">Transmembrane</keyword>
<keyword evidence="1" id="KW-1133">Transmembrane helix</keyword>
<dbReference type="AlphaFoldDB" id="A0ABD3UTT3"/>
<name>A0ABD3UTT3_SINWO</name>
<protein>
    <submittedName>
        <fullName evidence="2">Uncharacterized protein</fullName>
    </submittedName>
</protein>
<proteinExistence type="predicted"/>
<accession>A0ABD3UTT3</accession>
<keyword evidence="1" id="KW-0472">Membrane</keyword>
<feature type="transmembrane region" description="Helical" evidence="1">
    <location>
        <begin position="25"/>
        <end position="46"/>
    </location>
</feature>
<gene>
    <name evidence="2" type="ORF">ACJMK2_016505</name>
</gene>
<evidence type="ECO:0000256" key="1">
    <source>
        <dbReference type="SAM" id="Phobius"/>
    </source>
</evidence>
<reference evidence="2 3" key="1">
    <citation type="submission" date="2024-11" db="EMBL/GenBank/DDBJ databases">
        <title>Chromosome-level genome assembly of the freshwater bivalve Anodonta woodiana.</title>
        <authorList>
            <person name="Chen X."/>
        </authorList>
    </citation>
    <scope>NUCLEOTIDE SEQUENCE [LARGE SCALE GENOMIC DNA]</scope>
    <source>
        <strain evidence="2">MN2024</strain>
        <tissue evidence="2">Gills</tissue>
    </source>
</reference>
<keyword evidence="3" id="KW-1185">Reference proteome</keyword>
<sequence>STSTSSPTKENNGKNGEKRYTLREIILVAFCSLLTGILLTTLVFSINMKRRMR</sequence>
<comment type="caution">
    <text evidence="2">The sequence shown here is derived from an EMBL/GenBank/DDBJ whole genome shotgun (WGS) entry which is preliminary data.</text>
</comment>
<feature type="non-terminal residue" evidence="2">
    <location>
        <position position="53"/>
    </location>
</feature>
<dbReference type="EMBL" id="JBJQND010000015">
    <property type="protein sequence ID" value="KAL3852899.1"/>
    <property type="molecule type" value="Genomic_DNA"/>
</dbReference>
<dbReference type="Proteomes" id="UP001634394">
    <property type="component" value="Unassembled WGS sequence"/>
</dbReference>
<organism evidence="2 3">
    <name type="scientific">Sinanodonta woodiana</name>
    <name type="common">Chinese pond mussel</name>
    <name type="synonym">Anodonta woodiana</name>
    <dbReference type="NCBI Taxonomy" id="1069815"/>
    <lineage>
        <taxon>Eukaryota</taxon>
        <taxon>Metazoa</taxon>
        <taxon>Spiralia</taxon>
        <taxon>Lophotrochozoa</taxon>
        <taxon>Mollusca</taxon>
        <taxon>Bivalvia</taxon>
        <taxon>Autobranchia</taxon>
        <taxon>Heteroconchia</taxon>
        <taxon>Palaeoheterodonta</taxon>
        <taxon>Unionida</taxon>
        <taxon>Unionoidea</taxon>
        <taxon>Unionidae</taxon>
        <taxon>Unioninae</taxon>
        <taxon>Sinanodonta</taxon>
    </lineage>
</organism>
<feature type="non-terminal residue" evidence="2">
    <location>
        <position position="1"/>
    </location>
</feature>
<evidence type="ECO:0000313" key="3">
    <source>
        <dbReference type="Proteomes" id="UP001634394"/>
    </source>
</evidence>
<evidence type="ECO:0000313" key="2">
    <source>
        <dbReference type="EMBL" id="KAL3852899.1"/>
    </source>
</evidence>